<name>A0A2D2Q1Z5_PARLV</name>
<dbReference type="InterPro" id="IPR016169">
    <property type="entry name" value="FAD-bd_PCMH_sub2"/>
</dbReference>
<dbReference type="EMBL" id="CP018092">
    <property type="protein sequence ID" value="ATS18508.1"/>
    <property type="molecule type" value="Genomic_DNA"/>
</dbReference>
<keyword evidence="3" id="KW-1185">Reference proteome</keyword>
<dbReference type="InterPro" id="IPR036318">
    <property type="entry name" value="FAD-bd_PCMH-like_sf"/>
</dbReference>
<organism evidence="2 3">
    <name type="scientific">Parathermosynechococcus lividus PCC 6715</name>
    <dbReference type="NCBI Taxonomy" id="1917166"/>
    <lineage>
        <taxon>Bacteria</taxon>
        <taxon>Bacillati</taxon>
        <taxon>Cyanobacteriota</taxon>
        <taxon>Cyanophyceae</taxon>
        <taxon>Acaryochloridales</taxon>
        <taxon>Thermosynechococcaceae</taxon>
        <taxon>Parathermosynechococcus</taxon>
    </lineage>
</organism>
<dbReference type="Gene3D" id="3.30.465.10">
    <property type="match status" value="1"/>
</dbReference>
<dbReference type="AlphaFoldDB" id="A0A2D2Q1Z5"/>
<accession>A0A2D2Q1Z5</accession>
<proteinExistence type="predicted"/>
<dbReference type="PROSITE" id="PS51387">
    <property type="entry name" value="FAD_PCMH"/>
    <property type="match status" value="1"/>
</dbReference>
<dbReference type="Pfam" id="PF01565">
    <property type="entry name" value="FAD_binding_4"/>
    <property type="match status" value="1"/>
</dbReference>
<reference evidence="3" key="2">
    <citation type="journal article" date="2022" name="Front. Microbiol.">
        <title>Comparative Genomic Analysis Revealed Distinct Molecular Components and Organization of CO2-Concentrating Mechanism in Thermophilic Cyanobacteria.</title>
        <authorList>
            <person name="Tang J."/>
            <person name="Zhou H."/>
            <person name="Yao D."/>
            <person name="Riaz S."/>
            <person name="You D."/>
            <person name="Klepacz-Smolka A."/>
            <person name="Daroch M."/>
        </authorList>
    </citation>
    <scope>NUCLEOTIDE SEQUENCE [LARGE SCALE GENOMIC DNA]</scope>
    <source>
        <strain evidence="3">PCC 6715</strain>
    </source>
</reference>
<dbReference type="GO" id="GO:0071949">
    <property type="term" value="F:FAD binding"/>
    <property type="evidence" value="ECO:0007669"/>
    <property type="project" value="InterPro"/>
</dbReference>
<feature type="domain" description="FAD-binding PCMH-type" evidence="1">
    <location>
        <begin position="30"/>
        <end position="209"/>
    </location>
</feature>
<evidence type="ECO:0000259" key="1">
    <source>
        <dbReference type="PROSITE" id="PS51387"/>
    </source>
</evidence>
<protein>
    <recommendedName>
        <fullName evidence="1">FAD-binding PCMH-type domain-containing protein</fullName>
    </recommendedName>
</protein>
<evidence type="ECO:0000313" key="3">
    <source>
        <dbReference type="Proteomes" id="UP000231057"/>
    </source>
</evidence>
<dbReference type="RefSeq" id="WP_099798857.1">
    <property type="nucleotide sequence ID" value="NZ_CP018092.1"/>
</dbReference>
<dbReference type="PANTHER" id="PTHR11748">
    <property type="entry name" value="D-LACTATE DEHYDROGENASE"/>
    <property type="match status" value="1"/>
</dbReference>
<dbReference type="PANTHER" id="PTHR11748:SF103">
    <property type="entry name" value="GLYCOLATE OXIDASE SUBUNIT GLCE"/>
    <property type="match status" value="1"/>
</dbReference>
<dbReference type="Proteomes" id="UP000231057">
    <property type="component" value="Chromosome"/>
</dbReference>
<dbReference type="SUPFAM" id="SSF56176">
    <property type="entry name" value="FAD-binding/transporter-associated domain-like"/>
    <property type="match status" value="1"/>
</dbReference>
<evidence type="ECO:0000313" key="2">
    <source>
        <dbReference type="EMBL" id="ATS18508.1"/>
    </source>
</evidence>
<dbReference type="KEGG" id="slw:BRW62_06785"/>
<dbReference type="OrthoDB" id="9767256at2"/>
<reference evidence="2 3" key="1">
    <citation type="submission" date="2016-11" db="EMBL/GenBank/DDBJ databases">
        <title>Complete genome sequence of thermophilic cyanobacteria strain Synechococcus sp. PCC6715.</title>
        <authorList>
            <person name="Tang J."/>
            <person name="Daroch M."/>
            <person name="Liang Y."/>
            <person name="Jiang D."/>
            <person name="Shah M."/>
        </authorList>
    </citation>
    <scope>NUCLEOTIDE SEQUENCE [LARGE SCALE GENOMIC DNA]</scope>
    <source>
        <strain evidence="2 3">PCC 6715</strain>
    </source>
</reference>
<dbReference type="InterPro" id="IPR006094">
    <property type="entry name" value="Oxid_FAD_bind_N"/>
</dbReference>
<gene>
    <name evidence="2" type="ORF">BRW62_06785</name>
</gene>
<dbReference type="InterPro" id="IPR016166">
    <property type="entry name" value="FAD-bd_PCMH"/>
</dbReference>
<sequence>MKQTLIALLGEAAITAVSDLGDRHPHLRGYLPEAAFIVTPPTPEQGAAVVACAHREGWRVLALGAGTKLNWLGGHPKVDLFLRTTAWQQVIDHAAADMTVTTQVGIRFQHLQHQLARAGQWIAADPLYQDTATLGGCLATQANGTLRHRYGSWRDQCLGVQFIRSDGQLVKAGGRVVKNVAGYDLMKLLVGSYGSLGILTEVTLRVYPLPDAVQRWQLHGDPAALATGLDALLASSLTPVRFDLVLEPSGRLLLDLEFHTLREVIASGTLGDRLADIATASQLSLHLQEPAGILLNPTPEQVILKVGLCPRDALKGLIYLHQEASRLHCECRATVAIAQGIGYAYLHGDTAALEQLIRSLRQWVQRGYVTLLAAPLSLKQQLDPWDYRGNALELMRTLKQQLDATGVFGAGAFVGGL</sequence>